<dbReference type="InterPro" id="IPR023214">
    <property type="entry name" value="HAD_sf"/>
</dbReference>
<evidence type="ECO:0000313" key="1">
    <source>
        <dbReference type="EMBL" id="RSX53325.1"/>
    </source>
</evidence>
<dbReference type="InterPro" id="IPR006439">
    <property type="entry name" value="HAD-SF_hydro_IA"/>
</dbReference>
<dbReference type="NCBIfam" id="TIGR01509">
    <property type="entry name" value="HAD-SF-IA-v3"/>
    <property type="match status" value="1"/>
</dbReference>
<dbReference type="InterPro" id="IPR036412">
    <property type="entry name" value="HAD-like_sf"/>
</dbReference>
<sequence length="209" mass="23540">MPNSPITDVIFDFCGVLIDWQVRACLNGHFPDDVVSAICADDDPHGFFRYEGRMDEGEDFDTIYPDVVREQGDEIAGIFRYYIDHYDDALDRLLPGMLELVRDLKRHGYGVWGLTNWSHETIHFAFDKYPQLDELLDGTVVSGVEKMFKPNADIYELTLNRFGLNAAQCVFFDDTAKNVAGANEVGIHGILFENALAARQSLAALGVRL</sequence>
<proteinExistence type="predicted"/>
<dbReference type="CDD" id="cd02603">
    <property type="entry name" value="HAD_sEH-N_like"/>
    <property type="match status" value="1"/>
</dbReference>
<dbReference type="PRINTS" id="PR00413">
    <property type="entry name" value="HADHALOGNASE"/>
</dbReference>
<name>A0A430FK86_9BIFI</name>
<dbReference type="OrthoDB" id="9797415at2"/>
<protein>
    <submittedName>
        <fullName evidence="1">Haloacid dehalogenase</fullName>
    </submittedName>
</protein>
<dbReference type="RefSeq" id="WP_125981028.1">
    <property type="nucleotide sequence ID" value="NZ_QXGL01000003.1"/>
</dbReference>
<dbReference type="SFLD" id="SFLDG01129">
    <property type="entry name" value="C1.5:_HAD__Beta-PGM__Phosphata"/>
    <property type="match status" value="1"/>
</dbReference>
<comment type="caution">
    <text evidence="1">The sequence shown here is derived from an EMBL/GenBank/DDBJ whole genome shotgun (WGS) entry which is preliminary data.</text>
</comment>
<accession>A0A430FK86</accession>
<evidence type="ECO:0000313" key="2">
    <source>
        <dbReference type="Proteomes" id="UP000287533"/>
    </source>
</evidence>
<keyword evidence="2" id="KW-1185">Reference proteome</keyword>
<dbReference type="Proteomes" id="UP000287533">
    <property type="component" value="Unassembled WGS sequence"/>
</dbReference>
<dbReference type="Gene3D" id="3.40.50.1000">
    <property type="entry name" value="HAD superfamily/HAD-like"/>
    <property type="match status" value="1"/>
</dbReference>
<dbReference type="SUPFAM" id="SSF56784">
    <property type="entry name" value="HAD-like"/>
    <property type="match status" value="1"/>
</dbReference>
<gene>
    <name evidence="1" type="ORF">D2E25_1298</name>
</gene>
<dbReference type="PANTHER" id="PTHR43611:SF3">
    <property type="entry name" value="FLAVIN MONONUCLEOTIDE HYDROLASE 1, CHLOROPLATIC"/>
    <property type="match status" value="1"/>
</dbReference>
<dbReference type="Pfam" id="PF00702">
    <property type="entry name" value="Hydrolase"/>
    <property type="match status" value="1"/>
</dbReference>
<dbReference type="EMBL" id="QXGL01000003">
    <property type="protein sequence ID" value="RSX53325.1"/>
    <property type="molecule type" value="Genomic_DNA"/>
</dbReference>
<dbReference type="AlphaFoldDB" id="A0A430FK86"/>
<dbReference type="PANTHER" id="PTHR43611">
    <property type="entry name" value="ALPHA-D-GLUCOSE 1-PHOSPHATE PHOSPHATASE"/>
    <property type="match status" value="1"/>
</dbReference>
<reference evidence="1 2" key="1">
    <citation type="submission" date="2018-09" db="EMBL/GenBank/DDBJ databases">
        <title>Characterization of the phylogenetic diversity of five novel species belonging to the genus Bifidobacterium.</title>
        <authorList>
            <person name="Lugli G.A."/>
            <person name="Duranti S."/>
            <person name="Milani C."/>
        </authorList>
    </citation>
    <scope>NUCLEOTIDE SEQUENCE [LARGE SCALE GENOMIC DNA]</scope>
    <source>
        <strain evidence="1 2">2034B</strain>
    </source>
</reference>
<organism evidence="1 2">
    <name type="scientific">Bifidobacterium goeldii</name>
    <dbReference type="NCBI Taxonomy" id="2306975"/>
    <lineage>
        <taxon>Bacteria</taxon>
        <taxon>Bacillati</taxon>
        <taxon>Actinomycetota</taxon>
        <taxon>Actinomycetes</taxon>
        <taxon>Bifidobacteriales</taxon>
        <taxon>Bifidobacteriaceae</taxon>
        <taxon>Bifidobacterium</taxon>
    </lineage>
</organism>
<dbReference type="SFLD" id="SFLDS00003">
    <property type="entry name" value="Haloacid_Dehalogenase"/>
    <property type="match status" value="1"/>
</dbReference>